<evidence type="ECO:0000313" key="2">
    <source>
        <dbReference type="Proteomes" id="UP000034637"/>
    </source>
</evidence>
<accession>A0A0G1UXS7</accession>
<dbReference type="Pfam" id="PF18924">
    <property type="entry name" value="DUF5674"/>
    <property type="match status" value="1"/>
</dbReference>
<reference evidence="1 2" key="1">
    <citation type="journal article" date="2015" name="Nature">
        <title>rRNA introns, odd ribosomes, and small enigmatic genomes across a large radiation of phyla.</title>
        <authorList>
            <person name="Brown C.T."/>
            <person name="Hug L.A."/>
            <person name="Thomas B.C."/>
            <person name="Sharon I."/>
            <person name="Castelle C.J."/>
            <person name="Singh A."/>
            <person name="Wilkins M.J."/>
            <person name="Williams K.H."/>
            <person name="Banfield J.F."/>
        </authorList>
    </citation>
    <scope>NUCLEOTIDE SEQUENCE [LARGE SCALE GENOMIC DNA]</scope>
</reference>
<feature type="non-terminal residue" evidence="1">
    <location>
        <position position="1"/>
    </location>
</feature>
<proteinExistence type="predicted"/>
<dbReference type="InterPro" id="IPR043731">
    <property type="entry name" value="DUF5674"/>
</dbReference>
<dbReference type="AlphaFoldDB" id="A0A0G1UXS7"/>
<dbReference type="EMBL" id="LCPP01000043">
    <property type="protein sequence ID" value="KKU98871.1"/>
    <property type="molecule type" value="Genomic_DNA"/>
</dbReference>
<dbReference type="Proteomes" id="UP000034637">
    <property type="component" value="Unassembled WGS sequence"/>
</dbReference>
<gene>
    <name evidence="1" type="ORF">UY33_C0043G0015</name>
</gene>
<evidence type="ECO:0000313" key="1">
    <source>
        <dbReference type="EMBL" id="KKU98871.1"/>
    </source>
</evidence>
<name>A0A0G1UXS7_9BACT</name>
<comment type="caution">
    <text evidence="1">The sequence shown here is derived from an EMBL/GenBank/DDBJ whole genome shotgun (WGS) entry which is preliminary data.</text>
</comment>
<protein>
    <submittedName>
        <fullName evidence="1">Uncharacterized protein</fullName>
    </submittedName>
</protein>
<organism evidence="1 2">
    <name type="scientific">Candidatus Amesbacteria bacterium GW2011_GWA1_48_9</name>
    <dbReference type="NCBI Taxonomy" id="1618355"/>
    <lineage>
        <taxon>Bacteria</taxon>
        <taxon>Candidatus Amesiibacteriota</taxon>
    </lineage>
</organism>
<sequence>KSPADEKKLQNAASDLAGYVKFVVDINREIMTAGGLRHFEGEQLLLQDGSHQEDLWGGGVDLETAEVDFESIINIRPPDNPSREVLDLKLRDRIKSVVSKLFVKV</sequence>